<proteinExistence type="predicted"/>
<evidence type="ECO:0000256" key="1">
    <source>
        <dbReference type="SAM" id="Phobius"/>
    </source>
</evidence>
<keyword evidence="1" id="KW-0812">Transmembrane</keyword>
<sequence>MEIEDKLYKRIQKAAESSEQNSFSGMEKVWTNVEDKLEKKSLQTEKNNWKKISIAASVIIMSTIIYHFYNNSNQSKIQLEEHNIVITDSIKEQQIINEQITNFIKDTVKKNPLINLKKEEIVFTSSPKIISQKDSILFNKNIVTKQKQLGFLNFNDTVIANQNTKRTKESSDIVLQKGNKKPQYFDFPTTQNSFIQSPKTTLKKPDPLVIINGKVENLDKIKQMEDENLDSIYILHKPLYIINSIEYSEESLFGKNPTSPYYPLDKQNITATTIYKKEEAQKIYGDKGKDGVVIISTKTIKVDSKKLVLINDMVVNQKILNKIDVNQIESIKNITPENALKNYGEKGKNGAIFIRMKKLTDKEHRKLIKLIAKYN</sequence>
<dbReference type="Proteomes" id="UP000830454">
    <property type="component" value="Chromosome"/>
</dbReference>
<keyword evidence="3" id="KW-1185">Reference proteome</keyword>
<reference evidence="2" key="1">
    <citation type="submission" date="2021-12" db="EMBL/GenBank/DDBJ databases">
        <authorList>
            <person name="Cha I.-T."/>
            <person name="Lee K.-E."/>
            <person name="Park S.-J."/>
        </authorList>
    </citation>
    <scope>NUCLEOTIDE SEQUENCE</scope>
    <source>
        <strain evidence="2">YSM-43</strain>
    </source>
</reference>
<evidence type="ECO:0000313" key="3">
    <source>
        <dbReference type="Proteomes" id="UP000830454"/>
    </source>
</evidence>
<dbReference type="RefSeq" id="WP_246915232.1">
    <property type="nucleotide sequence ID" value="NZ_CP090145.1"/>
</dbReference>
<accession>A0ABY4HIW2</accession>
<evidence type="ECO:0000313" key="2">
    <source>
        <dbReference type="EMBL" id="UOX32465.1"/>
    </source>
</evidence>
<dbReference type="EMBL" id="CP090145">
    <property type="protein sequence ID" value="UOX32465.1"/>
    <property type="molecule type" value="Genomic_DNA"/>
</dbReference>
<gene>
    <name evidence="2" type="ORF">LXD69_10420</name>
</gene>
<reference evidence="2" key="2">
    <citation type="submission" date="2022-04" db="EMBL/GenBank/DDBJ databases">
        <title>Complete Genome Sequence of Flavobacterium sediminilitoris YSM-43, Isolated from a Tidal Sediment.</title>
        <authorList>
            <person name="Lee P.A."/>
        </authorList>
    </citation>
    <scope>NUCLEOTIDE SEQUENCE</scope>
    <source>
        <strain evidence="2">YSM-43</strain>
    </source>
</reference>
<feature type="transmembrane region" description="Helical" evidence="1">
    <location>
        <begin position="52"/>
        <end position="69"/>
    </location>
</feature>
<protein>
    <submittedName>
        <fullName evidence="2">Uncharacterized protein</fullName>
    </submittedName>
</protein>
<name>A0ABY4HIW2_9FLAO</name>
<organism evidence="2 3">
    <name type="scientific">Flavobacterium sediminilitoris</name>
    <dbReference type="NCBI Taxonomy" id="2024526"/>
    <lineage>
        <taxon>Bacteria</taxon>
        <taxon>Pseudomonadati</taxon>
        <taxon>Bacteroidota</taxon>
        <taxon>Flavobacteriia</taxon>
        <taxon>Flavobacteriales</taxon>
        <taxon>Flavobacteriaceae</taxon>
        <taxon>Flavobacterium</taxon>
    </lineage>
</organism>
<keyword evidence="1" id="KW-1133">Transmembrane helix</keyword>
<keyword evidence="1" id="KW-0472">Membrane</keyword>